<evidence type="ECO:0000256" key="3">
    <source>
        <dbReference type="ARBA" id="ARBA00022691"/>
    </source>
</evidence>
<evidence type="ECO:0000313" key="6">
    <source>
        <dbReference type="EMBL" id="MEE2039922.1"/>
    </source>
</evidence>
<accession>A0ABU7KD19</accession>
<keyword evidence="3" id="KW-0949">S-adenosyl-L-methionine</keyword>
<reference evidence="6 7" key="1">
    <citation type="submission" date="2023-08" db="EMBL/GenBank/DDBJ databases">
        <authorList>
            <person name="Girao M."/>
            <person name="Carvalho M.F."/>
        </authorList>
    </citation>
    <scope>NUCLEOTIDE SEQUENCE [LARGE SCALE GENOMIC DNA]</scope>
    <source>
        <strain evidence="6 7">CT-R113</strain>
    </source>
</reference>
<dbReference type="RefSeq" id="WP_330093746.1">
    <property type="nucleotide sequence ID" value="NZ_JAUZMY010000024.1"/>
</dbReference>
<dbReference type="InterPro" id="IPR012967">
    <property type="entry name" value="COMT_dimerisation"/>
</dbReference>
<dbReference type="Proteomes" id="UP001356095">
    <property type="component" value="Unassembled WGS sequence"/>
</dbReference>
<evidence type="ECO:0000259" key="5">
    <source>
        <dbReference type="Pfam" id="PF08100"/>
    </source>
</evidence>
<evidence type="ECO:0000256" key="2">
    <source>
        <dbReference type="ARBA" id="ARBA00022679"/>
    </source>
</evidence>
<organism evidence="6 7">
    <name type="scientific">Nocardiopsis codii</name>
    <dbReference type="NCBI Taxonomy" id="3065942"/>
    <lineage>
        <taxon>Bacteria</taxon>
        <taxon>Bacillati</taxon>
        <taxon>Actinomycetota</taxon>
        <taxon>Actinomycetes</taxon>
        <taxon>Streptosporangiales</taxon>
        <taxon>Nocardiopsidaceae</taxon>
        <taxon>Nocardiopsis</taxon>
    </lineage>
</organism>
<dbReference type="SUPFAM" id="SSF46785">
    <property type="entry name" value="Winged helix' DNA-binding domain"/>
    <property type="match status" value="1"/>
</dbReference>
<feature type="domain" description="O-methyltransferase C-terminal" evidence="4">
    <location>
        <begin position="96"/>
        <end position="301"/>
    </location>
</feature>
<dbReference type="InterPro" id="IPR036388">
    <property type="entry name" value="WH-like_DNA-bd_sf"/>
</dbReference>
<keyword evidence="2" id="KW-0808">Transferase</keyword>
<dbReference type="PANTHER" id="PTHR43712:SF2">
    <property type="entry name" value="O-METHYLTRANSFERASE CICE"/>
    <property type="match status" value="1"/>
</dbReference>
<dbReference type="Gene3D" id="3.40.50.150">
    <property type="entry name" value="Vaccinia Virus protein VP39"/>
    <property type="match status" value="1"/>
</dbReference>
<keyword evidence="1 6" id="KW-0489">Methyltransferase</keyword>
<dbReference type="Pfam" id="PF08100">
    <property type="entry name" value="Dimerisation"/>
    <property type="match status" value="1"/>
</dbReference>
<gene>
    <name evidence="6" type="ORF">Q8791_22155</name>
</gene>
<dbReference type="GO" id="GO:0008168">
    <property type="term" value="F:methyltransferase activity"/>
    <property type="evidence" value="ECO:0007669"/>
    <property type="project" value="UniProtKB-KW"/>
</dbReference>
<dbReference type="InterPro" id="IPR016461">
    <property type="entry name" value="COMT-like"/>
</dbReference>
<keyword evidence="7" id="KW-1185">Reference proteome</keyword>
<dbReference type="Gene3D" id="1.10.10.10">
    <property type="entry name" value="Winged helix-like DNA-binding domain superfamily/Winged helix DNA-binding domain"/>
    <property type="match status" value="1"/>
</dbReference>
<name>A0ABU7KD19_9ACTN</name>
<evidence type="ECO:0000259" key="4">
    <source>
        <dbReference type="Pfam" id="PF00891"/>
    </source>
</evidence>
<proteinExistence type="predicted"/>
<evidence type="ECO:0000256" key="1">
    <source>
        <dbReference type="ARBA" id="ARBA00022603"/>
    </source>
</evidence>
<dbReference type="SUPFAM" id="SSF53335">
    <property type="entry name" value="S-adenosyl-L-methionine-dependent methyltransferases"/>
    <property type="match status" value="1"/>
</dbReference>
<dbReference type="GO" id="GO:0032259">
    <property type="term" value="P:methylation"/>
    <property type="evidence" value="ECO:0007669"/>
    <property type="project" value="UniProtKB-KW"/>
</dbReference>
<feature type="domain" description="O-methyltransferase dimerisation" evidence="5">
    <location>
        <begin position="2"/>
        <end position="70"/>
    </location>
</feature>
<dbReference type="Pfam" id="PF00891">
    <property type="entry name" value="Methyltransf_2"/>
    <property type="match status" value="1"/>
</dbReference>
<dbReference type="InterPro" id="IPR029063">
    <property type="entry name" value="SAM-dependent_MTases_sf"/>
</dbReference>
<sequence>MTGAWVARAVATAVELGVLDRLGEGPADTAALADGLGLHPDRLGRLLRLLGAAGVVRERDGRHEPTDVGSHLRRGHPSGMADLALLYDTDMFGDAWAHLADTVRTGRTAFGEAHGTDVFSYLEQHPDDAALYTAGMAAGGRFSTAVPDVYDFGGARTVVDLGGGDGELLATVLAGAPGARGVLVERPPALAAARERLGAFVDAGRCDLVEGDFLREVPGGADVYLLSRVLHNWSDGDARRLLRLCRESMAPDGRVLVAERVLPDRDGPWLSLVLDAHMMVMTTGAERTERGYEELLRSAGLTTREILDLPLEMRLLVAGPVPSPS</sequence>
<dbReference type="InterPro" id="IPR001077">
    <property type="entry name" value="COMT_C"/>
</dbReference>
<protein>
    <submittedName>
        <fullName evidence="6">Methyltransferase</fullName>
    </submittedName>
</protein>
<dbReference type="PROSITE" id="PS51683">
    <property type="entry name" value="SAM_OMT_II"/>
    <property type="match status" value="1"/>
</dbReference>
<dbReference type="PANTHER" id="PTHR43712">
    <property type="entry name" value="PUTATIVE (AFU_ORTHOLOGUE AFUA_4G14580)-RELATED"/>
    <property type="match status" value="1"/>
</dbReference>
<dbReference type="CDD" id="cd02440">
    <property type="entry name" value="AdoMet_MTases"/>
    <property type="match status" value="1"/>
</dbReference>
<dbReference type="PIRSF" id="PIRSF005739">
    <property type="entry name" value="O-mtase"/>
    <property type="match status" value="1"/>
</dbReference>
<evidence type="ECO:0000313" key="7">
    <source>
        <dbReference type="Proteomes" id="UP001356095"/>
    </source>
</evidence>
<comment type="caution">
    <text evidence="6">The sequence shown here is derived from an EMBL/GenBank/DDBJ whole genome shotgun (WGS) entry which is preliminary data.</text>
</comment>
<dbReference type="EMBL" id="JAUZMY010000024">
    <property type="protein sequence ID" value="MEE2039922.1"/>
    <property type="molecule type" value="Genomic_DNA"/>
</dbReference>
<dbReference type="InterPro" id="IPR036390">
    <property type="entry name" value="WH_DNA-bd_sf"/>
</dbReference>